<evidence type="ECO:0000256" key="2">
    <source>
        <dbReference type="ARBA" id="ARBA00007144"/>
    </source>
</evidence>
<keyword evidence="8" id="KW-0449">Lipoprotein</keyword>
<dbReference type="GO" id="GO:0005794">
    <property type="term" value="C:Golgi apparatus"/>
    <property type="evidence" value="ECO:0000318"/>
    <property type="project" value="GO_Central"/>
</dbReference>
<dbReference type="CTD" id="8576007"/>
<dbReference type="FunFam" id="2.30.42.10:FF:000026">
    <property type="entry name" value="Golgi reassembly stacking protein 2"/>
    <property type="match status" value="1"/>
</dbReference>
<evidence type="ECO:0000256" key="7">
    <source>
        <dbReference type="ARBA" id="ARBA00023136"/>
    </source>
</evidence>
<keyword evidence="4" id="KW-0519">Myristate</keyword>
<keyword evidence="7" id="KW-0472">Membrane</keyword>
<dbReference type="WormBase" id="CBG01545">
    <property type="protein sequence ID" value="CBP40875"/>
    <property type="gene ID" value="WBGene00024768"/>
</dbReference>
<feature type="region of interest" description="Disordered" evidence="10">
    <location>
        <begin position="520"/>
        <end position="557"/>
    </location>
</feature>
<evidence type="ECO:0000256" key="1">
    <source>
        <dbReference type="ARBA" id="ARBA00004394"/>
    </source>
</evidence>
<dbReference type="Pfam" id="PF04495">
    <property type="entry name" value="GRASP55_65"/>
    <property type="match status" value="1"/>
</dbReference>
<dbReference type="GO" id="GO:0046872">
    <property type="term" value="F:metal ion binding"/>
    <property type="evidence" value="ECO:0007669"/>
    <property type="project" value="UniProtKB-KW"/>
</dbReference>
<dbReference type="PROSITE" id="PS51865">
    <property type="entry name" value="PDZ_GRASP"/>
    <property type="match status" value="2"/>
</dbReference>
<dbReference type="FunCoup" id="A8WRE7">
    <property type="interactions" value="2220"/>
</dbReference>
<reference evidence="12 13" key="2">
    <citation type="journal article" date="2011" name="PLoS Genet.">
        <title>Caenorhabditis briggsae recombinant inbred line genotypes reveal inter-strain incompatibility and the evolution of recombination.</title>
        <authorList>
            <person name="Ross J.A."/>
            <person name="Koboldt D.C."/>
            <person name="Staisch J.E."/>
            <person name="Chamberlin H.M."/>
            <person name="Gupta B.P."/>
            <person name="Miller R.D."/>
            <person name="Baird S.E."/>
            <person name="Haag E.S."/>
        </authorList>
    </citation>
    <scope>NUCLEOTIDE SEQUENCE [LARGE SCALE GENOMIC DNA]</scope>
    <source>
        <strain evidence="12 13">AF16</strain>
    </source>
</reference>
<accession>A8WRE7</accession>
<dbReference type="GO" id="GO:0000139">
    <property type="term" value="C:Golgi membrane"/>
    <property type="evidence" value="ECO:0007669"/>
    <property type="project" value="UniProtKB-SubCell"/>
</dbReference>
<dbReference type="EMBL" id="HE601298">
    <property type="protein sequence ID" value="CAP23055.2"/>
    <property type="molecule type" value="Genomic_DNA"/>
</dbReference>
<comment type="subcellular location">
    <subcellularLocation>
        <location evidence="1">Golgi apparatus membrane</location>
    </subcellularLocation>
</comment>
<feature type="region of interest" description="Disordered" evidence="10">
    <location>
        <begin position="381"/>
        <end position="431"/>
    </location>
</feature>
<dbReference type="KEGG" id="cbr:CBG_01545"/>
<feature type="domain" description="PDZ GRASP-type" evidence="11">
    <location>
        <begin position="111"/>
        <end position="199"/>
    </location>
</feature>
<evidence type="ECO:0000256" key="4">
    <source>
        <dbReference type="ARBA" id="ARBA00022707"/>
    </source>
</evidence>
<evidence type="ECO:0000256" key="10">
    <source>
        <dbReference type="SAM" id="MobiDB-lite"/>
    </source>
</evidence>
<feature type="region of interest" description="Disordered" evidence="10">
    <location>
        <begin position="234"/>
        <end position="366"/>
    </location>
</feature>
<dbReference type="HOGENOM" id="CLU_515095_0_0_1"/>
<dbReference type="GeneID" id="8576007"/>
<dbReference type="InterPro" id="IPR007583">
    <property type="entry name" value="GRASP55_65"/>
</dbReference>
<comment type="similarity">
    <text evidence="2">Belongs to the GORASP family.</text>
</comment>
<dbReference type="GO" id="GO:0007030">
    <property type="term" value="P:Golgi organization"/>
    <property type="evidence" value="ECO:0000318"/>
    <property type="project" value="GO_Central"/>
</dbReference>
<evidence type="ECO:0000259" key="11">
    <source>
        <dbReference type="PROSITE" id="PS51865"/>
    </source>
</evidence>
<evidence type="ECO:0000256" key="9">
    <source>
        <dbReference type="PIRSR" id="PIRSR607583-1"/>
    </source>
</evidence>
<keyword evidence="3" id="KW-0597">Phosphoprotein</keyword>
<dbReference type="InterPro" id="IPR024958">
    <property type="entry name" value="GRASP_PDZ"/>
</dbReference>
<protein>
    <submittedName>
        <fullName evidence="12">Protein CBG01545</fullName>
    </submittedName>
</protein>
<organism evidence="12 13">
    <name type="scientific">Caenorhabditis briggsae</name>
    <dbReference type="NCBI Taxonomy" id="6238"/>
    <lineage>
        <taxon>Eukaryota</taxon>
        <taxon>Metazoa</taxon>
        <taxon>Ecdysozoa</taxon>
        <taxon>Nematoda</taxon>
        <taxon>Chromadorea</taxon>
        <taxon>Rhabditida</taxon>
        <taxon>Rhabditina</taxon>
        <taxon>Rhabditomorpha</taxon>
        <taxon>Rhabditoidea</taxon>
        <taxon>Rhabditidae</taxon>
        <taxon>Peloderinae</taxon>
        <taxon>Caenorhabditis</taxon>
    </lineage>
</organism>
<dbReference type="STRING" id="6238.A8WRE7"/>
<dbReference type="AlphaFoldDB" id="A8WRE7"/>
<keyword evidence="9" id="KW-0479">Metal-binding</keyword>
<feature type="binding site" evidence="9">
    <location>
        <position position="103"/>
    </location>
    <ligand>
        <name>Zn(2+)</name>
        <dbReference type="ChEBI" id="CHEBI:29105"/>
    </ligand>
</feature>
<gene>
    <name evidence="12 14" type="ORF">CBG01545</name>
    <name evidence="12" type="ORF">CBG_01545</name>
</gene>
<feature type="compositionally biased region" description="Pro residues" evidence="10">
    <location>
        <begin position="266"/>
        <end position="279"/>
    </location>
</feature>
<evidence type="ECO:0000256" key="5">
    <source>
        <dbReference type="ARBA" id="ARBA00022737"/>
    </source>
</evidence>
<reference evidence="12 13" key="1">
    <citation type="journal article" date="2003" name="PLoS Biol.">
        <title>The genome sequence of Caenorhabditis briggsae: a platform for comparative genomics.</title>
        <authorList>
            <person name="Stein L.D."/>
            <person name="Bao Z."/>
            <person name="Blasiar D."/>
            <person name="Blumenthal T."/>
            <person name="Brent M.R."/>
            <person name="Chen N."/>
            <person name="Chinwalla A."/>
            <person name="Clarke L."/>
            <person name="Clee C."/>
            <person name="Coghlan A."/>
            <person name="Coulson A."/>
            <person name="D'Eustachio P."/>
            <person name="Fitch D.H."/>
            <person name="Fulton L.A."/>
            <person name="Fulton R.E."/>
            <person name="Griffiths-Jones S."/>
            <person name="Harris T.W."/>
            <person name="Hillier L.W."/>
            <person name="Kamath R."/>
            <person name="Kuwabara P.E."/>
            <person name="Mardis E.R."/>
            <person name="Marra M.A."/>
            <person name="Miner T.L."/>
            <person name="Minx P."/>
            <person name="Mullikin J.C."/>
            <person name="Plumb R.W."/>
            <person name="Rogers J."/>
            <person name="Schein J.E."/>
            <person name="Sohrmann M."/>
            <person name="Spieth J."/>
            <person name="Stajich J.E."/>
            <person name="Wei C."/>
            <person name="Willey D."/>
            <person name="Wilson R.K."/>
            <person name="Durbin R."/>
            <person name="Waterston R.H."/>
        </authorList>
    </citation>
    <scope>NUCLEOTIDE SEQUENCE [LARGE SCALE GENOMIC DNA]</scope>
    <source>
        <strain evidence="12 13">AF16</strain>
    </source>
</reference>
<dbReference type="RefSeq" id="XP_045091950.1">
    <property type="nucleotide sequence ID" value="XM_045235924.1"/>
</dbReference>
<feature type="compositionally biased region" description="Pro residues" evidence="10">
    <location>
        <begin position="538"/>
        <end position="557"/>
    </location>
</feature>
<dbReference type="OMA" id="EPEFAMD"/>
<evidence type="ECO:0000256" key="8">
    <source>
        <dbReference type="ARBA" id="ARBA00023288"/>
    </source>
</evidence>
<dbReference type="SUPFAM" id="SSF50156">
    <property type="entry name" value="PDZ domain-like"/>
    <property type="match status" value="2"/>
</dbReference>
<keyword evidence="5" id="KW-0677">Repeat</keyword>
<dbReference type="PANTHER" id="PTHR12893:SF0">
    <property type="entry name" value="GRASP65"/>
    <property type="match status" value="1"/>
</dbReference>
<evidence type="ECO:0000256" key="3">
    <source>
        <dbReference type="ARBA" id="ARBA00022553"/>
    </source>
</evidence>
<dbReference type="PANTHER" id="PTHR12893">
    <property type="entry name" value="GOLGI REASSEMBLY STACKING PROTEIN GRASP"/>
    <property type="match status" value="1"/>
</dbReference>
<dbReference type="FunFam" id="2.30.42.10:FF:000056">
    <property type="entry name" value="Golgi reassembly-stacking protein 2 isoform 1"/>
    <property type="match status" value="1"/>
</dbReference>
<evidence type="ECO:0000313" key="12">
    <source>
        <dbReference type="EMBL" id="CAP23055.2"/>
    </source>
</evidence>
<dbReference type="Proteomes" id="UP000008549">
    <property type="component" value="Unassembled WGS sequence"/>
</dbReference>
<keyword evidence="9" id="KW-0862">Zinc</keyword>
<feature type="compositionally biased region" description="Polar residues" evidence="10">
    <location>
        <begin position="242"/>
        <end position="251"/>
    </location>
</feature>
<dbReference type="InterPro" id="IPR036034">
    <property type="entry name" value="PDZ_sf"/>
</dbReference>
<sequence>MGSSESVPIPGGGTEGYHVLRVQENSPGAVAGLEPFFDFIVSIGNIRLDKDNDTMKEVLKQHIDRPLEITVYNSKSQSVRQTSIIPSQNWGGQGLLGVSIRFCSFDGASQHVWHIISVQPNSPASLAGLIADTDYILGAESVLHQADDLIALVQANEGKPLKLYVYNVDTDVVREVSLTPNSAWGGEGCLGCDIGYGYLHRIPVSVDRSKNLPQVPQQARVPVGNPLVDKIVTKPPAATNFPDPSQFSSSVPLPPAPAPATLIQNLPPPPQPVFLPQPPTSYAQSPVDQQPPHTELNNHGHSHSDGGHGHSHDDGGHGHSHESGGHGHSHESGNHGHSHDNGHGHSQEHSPSPAAAPVPVSAPTPVTSYPQQYVEQAKPATDYYQQQQPPQQVPPQPSQQQTYQPPVNPLTSYQAYQSPASSPYYPPSASTAPNASGYQAPYYAPQSFPPQQNTYDYKAPEIPSAVPPMFSANAAPSPPTSYVNRKFDLMFFVATQNFPAIPPPAPLNFPMPSLSSIGITQLAAPPAPPTSTGFTSFQPPPFPQYGAYPSPPPQSQN</sequence>
<name>A8WRE7_CAEBR</name>
<keyword evidence="6" id="KW-0333">Golgi apparatus</keyword>
<feature type="compositionally biased region" description="Polar residues" evidence="10">
    <location>
        <begin position="280"/>
        <end position="292"/>
    </location>
</feature>
<dbReference type="InParanoid" id="A8WRE7"/>
<feature type="compositionally biased region" description="Basic and acidic residues" evidence="10">
    <location>
        <begin position="296"/>
        <end position="348"/>
    </location>
</feature>
<evidence type="ECO:0000313" key="13">
    <source>
        <dbReference type="Proteomes" id="UP000008549"/>
    </source>
</evidence>
<dbReference type="Gene3D" id="2.30.42.10">
    <property type="match status" value="2"/>
</dbReference>
<feature type="compositionally biased region" description="Low complexity" evidence="10">
    <location>
        <begin position="398"/>
        <end position="431"/>
    </location>
</feature>
<keyword evidence="13" id="KW-1185">Reference proteome</keyword>
<proteinExistence type="inferred from homology"/>
<feature type="domain" description="PDZ GRASP-type" evidence="11">
    <location>
        <begin position="15"/>
        <end position="105"/>
    </location>
</feature>
<feature type="binding site" evidence="9">
    <location>
        <position position="18"/>
    </location>
    <ligand>
        <name>Zn(2+)</name>
        <dbReference type="ChEBI" id="CHEBI:29105"/>
    </ligand>
</feature>
<dbReference type="eggNOG" id="KOG3834">
    <property type="taxonomic scope" value="Eukaryota"/>
</dbReference>
<evidence type="ECO:0000313" key="14">
    <source>
        <dbReference type="WormBase" id="CBG01545"/>
    </source>
</evidence>
<evidence type="ECO:0000256" key="6">
    <source>
        <dbReference type="ARBA" id="ARBA00023034"/>
    </source>
</evidence>